<keyword evidence="2" id="KW-0813">Transport</keyword>
<comment type="subcellular location">
    <subcellularLocation>
        <location evidence="1">Membrane</location>
        <topology evidence="1">Multi-pass membrane protein</topology>
    </subcellularLocation>
</comment>
<evidence type="ECO:0000313" key="8">
    <source>
        <dbReference type="Proteomes" id="UP000232222"/>
    </source>
</evidence>
<evidence type="ECO:0000256" key="5">
    <source>
        <dbReference type="ARBA" id="ARBA00022989"/>
    </source>
</evidence>
<protein>
    <submittedName>
        <fullName evidence="7">Malate permease</fullName>
    </submittedName>
</protein>
<keyword evidence="4" id="KW-0812">Transmembrane</keyword>
<dbReference type="RefSeq" id="WP_100609748.1">
    <property type="nucleotide sequence ID" value="NZ_CP024962.1"/>
</dbReference>
<evidence type="ECO:0000256" key="2">
    <source>
        <dbReference type="ARBA" id="ARBA00022448"/>
    </source>
</evidence>
<dbReference type="Pfam" id="PF03547">
    <property type="entry name" value="Mem_trans"/>
    <property type="match status" value="1"/>
</dbReference>
<reference evidence="7 8" key="1">
    <citation type="submission" date="2017-11" db="EMBL/GenBank/DDBJ databases">
        <title>Genome sequence of Entomoplasma freundtii BARC 318 (ATCC 51999).</title>
        <authorList>
            <person name="Lo W.-S."/>
            <person name="Gasparich G.E."/>
            <person name="Kuo C.-H."/>
        </authorList>
    </citation>
    <scope>NUCLEOTIDE SEQUENCE [LARGE SCALE GENOMIC DNA]</scope>
    <source>
        <strain evidence="7 8">BARC 318</strain>
    </source>
</reference>
<evidence type="ECO:0000256" key="1">
    <source>
        <dbReference type="ARBA" id="ARBA00004141"/>
    </source>
</evidence>
<dbReference type="InterPro" id="IPR004776">
    <property type="entry name" value="Mem_transp_PIN-like"/>
</dbReference>
<dbReference type="GO" id="GO:0055085">
    <property type="term" value="P:transmembrane transport"/>
    <property type="evidence" value="ECO:0007669"/>
    <property type="project" value="InterPro"/>
</dbReference>
<dbReference type="PANTHER" id="PTHR36838:SF1">
    <property type="entry name" value="SLR1864 PROTEIN"/>
    <property type="match status" value="1"/>
</dbReference>
<evidence type="ECO:0000256" key="4">
    <source>
        <dbReference type="ARBA" id="ARBA00022692"/>
    </source>
</evidence>
<dbReference type="Proteomes" id="UP000232222">
    <property type="component" value="Chromosome"/>
</dbReference>
<evidence type="ECO:0000256" key="6">
    <source>
        <dbReference type="ARBA" id="ARBA00023136"/>
    </source>
</evidence>
<evidence type="ECO:0000256" key="3">
    <source>
        <dbReference type="ARBA" id="ARBA00022475"/>
    </source>
</evidence>
<keyword evidence="3" id="KW-1003">Cell membrane</keyword>
<organism evidence="7 8">
    <name type="scientific">Entomoplasma freundtii</name>
    <dbReference type="NCBI Taxonomy" id="74700"/>
    <lineage>
        <taxon>Bacteria</taxon>
        <taxon>Bacillati</taxon>
        <taxon>Mycoplasmatota</taxon>
        <taxon>Mollicutes</taxon>
        <taxon>Entomoplasmatales</taxon>
        <taxon>Entomoplasmataceae</taxon>
        <taxon>Entomoplasma</taxon>
    </lineage>
</organism>
<keyword evidence="6" id="KW-0472">Membrane</keyword>
<accession>A0A2K8NS36</accession>
<evidence type="ECO:0000313" key="7">
    <source>
        <dbReference type="EMBL" id="ATZ16665.1"/>
    </source>
</evidence>
<dbReference type="GO" id="GO:0016020">
    <property type="term" value="C:membrane"/>
    <property type="evidence" value="ECO:0007669"/>
    <property type="project" value="UniProtKB-SubCell"/>
</dbReference>
<dbReference type="PANTHER" id="PTHR36838">
    <property type="entry name" value="AUXIN EFFLUX CARRIER FAMILY PROTEIN"/>
    <property type="match status" value="1"/>
</dbReference>
<dbReference type="EMBL" id="CP024962">
    <property type="protein sequence ID" value="ATZ16665.1"/>
    <property type="molecule type" value="Genomic_DNA"/>
</dbReference>
<sequence length="397" mass="44074">MIITLLSDSIVVKSLVKTLSNTLFWGTIIVACFTILIGFLFQRKKWLGEGWEKPLVKIILWVGLPALIIKNFMIDLNIDEFKNMVSLFILGILFYALLFFGSRLFFLKQDRNSQDAYSMAIAFPSTIYFGLPMARALAEGNFQLTEVDQAQNMFNVGYWIFMCSFAVFVFQRNNAEKPRVSLVGHGTWHPFKNFNIKKLRILFANPIIIALFVGFFLWIMQLIPGIKIIHVTDNGWNTISPGYYSITRLDALIPGFSQATTILGALPTPIAWLAVGAIIGKNNLRETFSKGEVWYASFLKMLVVPALITGLLAAVAAIGWKTGLYSVSNISLLTAILMIASPAASTIASYAITYNKGATTCSQICTQTTLLAIVTMPFWAVIASVLGEAKIFTQIPV</sequence>
<keyword evidence="5" id="KW-1133">Transmembrane helix</keyword>
<proteinExistence type="predicted"/>
<gene>
    <name evidence="7" type="ORF">EFREU_v1c06450</name>
</gene>
<dbReference type="OrthoDB" id="401182at2"/>
<keyword evidence="8" id="KW-1185">Reference proteome</keyword>
<name>A0A2K8NS36_9MOLU</name>
<dbReference type="KEGG" id="efr:EFREU_v1c06450"/>
<dbReference type="AlphaFoldDB" id="A0A2K8NS36"/>